<dbReference type="GO" id="GO:0000976">
    <property type="term" value="F:transcription cis-regulatory region binding"/>
    <property type="evidence" value="ECO:0007669"/>
    <property type="project" value="TreeGrafter"/>
</dbReference>
<dbReference type="Gene3D" id="1.10.357.10">
    <property type="entry name" value="Tetracycline Repressor, domain 2"/>
    <property type="match status" value="1"/>
</dbReference>
<gene>
    <name evidence="7" type="ORF">N865_21840</name>
</gene>
<comment type="caution">
    <text evidence="7">The sequence shown here is derived from an EMBL/GenBank/DDBJ whole genome shotgun (WGS) entry which is preliminary data.</text>
</comment>
<dbReference type="InterPro" id="IPR011075">
    <property type="entry name" value="TetR_C"/>
</dbReference>
<feature type="compositionally biased region" description="Low complexity" evidence="5">
    <location>
        <begin position="1"/>
        <end position="19"/>
    </location>
</feature>
<name>W9G6X2_9MICO</name>
<sequence>MTGETAKTGAATQVQATGTHSADPRVIQSRERVLTTTLELLTESGLGGLTMEDVAKRSGVAKTTIYRHWSNRNALIIDACLRMTDGDEEPPDTGSLEGDLRAILTELAHLLATAKWSSIMPSIIDAAEREPDIAQVHSRLQVRHAAPMRAALERAVDRGEISPDVDISAVASALRGPLYFRRWFTREPIDTAFIDLVVRGGLAAIDVG</sequence>
<dbReference type="PANTHER" id="PTHR30055:SF148">
    <property type="entry name" value="TETR-FAMILY TRANSCRIPTIONAL REGULATOR"/>
    <property type="match status" value="1"/>
</dbReference>
<accession>W9G6X2</accession>
<reference evidence="7 8" key="1">
    <citation type="submission" date="2013-08" db="EMBL/GenBank/DDBJ databases">
        <title>Intrasporangium oryzae NRRL B-24470.</title>
        <authorList>
            <person name="Liu H."/>
            <person name="Wang G."/>
        </authorList>
    </citation>
    <scope>NUCLEOTIDE SEQUENCE [LARGE SCALE GENOMIC DNA]</scope>
    <source>
        <strain evidence="7 8">NRRL B-24470</strain>
    </source>
</reference>
<evidence type="ECO:0000256" key="5">
    <source>
        <dbReference type="SAM" id="MobiDB-lite"/>
    </source>
</evidence>
<dbReference type="SUPFAM" id="SSF46689">
    <property type="entry name" value="Homeodomain-like"/>
    <property type="match status" value="1"/>
</dbReference>
<dbReference type="Pfam" id="PF16859">
    <property type="entry name" value="TetR_C_11"/>
    <property type="match status" value="1"/>
</dbReference>
<dbReference type="PRINTS" id="PR00455">
    <property type="entry name" value="HTHTETR"/>
</dbReference>
<feature type="DNA-binding region" description="H-T-H motif" evidence="4">
    <location>
        <begin position="50"/>
        <end position="69"/>
    </location>
</feature>
<protein>
    <submittedName>
        <fullName evidence="7">TetR family transcriptional regulator</fullName>
    </submittedName>
</protein>
<dbReference type="eggNOG" id="COG1309">
    <property type="taxonomic scope" value="Bacteria"/>
</dbReference>
<evidence type="ECO:0000313" key="7">
    <source>
        <dbReference type="EMBL" id="EWS99618.1"/>
    </source>
</evidence>
<evidence type="ECO:0000313" key="8">
    <source>
        <dbReference type="Proteomes" id="UP000019489"/>
    </source>
</evidence>
<feature type="region of interest" description="Disordered" evidence="5">
    <location>
        <begin position="1"/>
        <end position="25"/>
    </location>
</feature>
<dbReference type="Proteomes" id="UP000019489">
    <property type="component" value="Unassembled WGS sequence"/>
</dbReference>
<dbReference type="Pfam" id="PF00440">
    <property type="entry name" value="TetR_N"/>
    <property type="match status" value="1"/>
</dbReference>
<dbReference type="InterPro" id="IPR036271">
    <property type="entry name" value="Tet_transcr_reg_TetR-rel_C_sf"/>
</dbReference>
<feature type="domain" description="HTH tetR-type" evidence="6">
    <location>
        <begin position="27"/>
        <end position="87"/>
    </location>
</feature>
<dbReference type="Gene3D" id="1.10.10.60">
    <property type="entry name" value="Homeodomain-like"/>
    <property type="match status" value="1"/>
</dbReference>
<evidence type="ECO:0000256" key="4">
    <source>
        <dbReference type="PROSITE-ProRule" id="PRU00335"/>
    </source>
</evidence>
<keyword evidence="1" id="KW-0805">Transcription regulation</keyword>
<dbReference type="RefSeq" id="WP_211244945.1">
    <property type="nucleotide sequence ID" value="NZ_AWSA01000087.1"/>
</dbReference>
<organism evidence="7 8">
    <name type="scientific">Intrasporangium oryzae NRRL B-24470</name>
    <dbReference type="NCBI Taxonomy" id="1386089"/>
    <lineage>
        <taxon>Bacteria</taxon>
        <taxon>Bacillati</taxon>
        <taxon>Actinomycetota</taxon>
        <taxon>Actinomycetes</taxon>
        <taxon>Micrococcales</taxon>
        <taxon>Intrasporangiaceae</taxon>
        <taxon>Intrasporangium</taxon>
    </lineage>
</organism>
<keyword evidence="3" id="KW-0804">Transcription</keyword>
<keyword evidence="2 4" id="KW-0238">DNA-binding</keyword>
<evidence type="ECO:0000256" key="2">
    <source>
        <dbReference type="ARBA" id="ARBA00023125"/>
    </source>
</evidence>
<dbReference type="AlphaFoldDB" id="W9G6X2"/>
<evidence type="ECO:0000259" key="6">
    <source>
        <dbReference type="PROSITE" id="PS50977"/>
    </source>
</evidence>
<dbReference type="PATRIC" id="fig|1386089.3.peg.4177"/>
<dbReference type="InterPro" id="IPR001647">
    <property type="entry name" value="HTH_TetR"/>
</dbReference>
<dbReference type="InterPro" id="IPR009057">
    <property type="entry name" value="Homeodomain-like_sf"/>
</dbReference>
<dbReference type="GO" id="GO:0003700">
    <property type="term" value="F:DNA-binding transcription factor activity"/>
    <property type="evidence" value="ECO:0007669"/>
    <property type="project" value="TreeGrafter"/>
</dbReference>
<proteinExistence type="predicted"/>
<dbReference type="PANTHER" id="PTHR30055">
    <property type="entry name" value="HTH-TYPE TRANSCRIPTIONAL REGULATOR RUTR"/>
    <property type="match status" value="1"/>
</dbReference>
<evidence type="ECO:0000256" key="1">
    <source>
        <dbReference type="ARBA" id="ARBA00023015"/>
    </source>
</evidence>
<dbReference type="InterPro" id="IPR050109">
    <property type="entry name" value="HTH-type_TetR-like_transc_reg"/>
</dbReference>
<dbReference type="PROSITE" id="PS50977">
    <property type="entry name" value="HTH_TETR_2"/>
    <property type="match status" value="1"/>
</dbReference>
<evidence type="ECO:0000256" key="3">
    <source>
        <dbReference type="ARBA" id="ARBA00023163"/>
    </source>
</evidence>
<dbReference type="EMBL" id="AWSA01000087">
    <property type="protein sequence ID" value="EWS99618.1"/>
    <property type="molecule type" value="Genomic_DNA"/>
</dbReference>
<keyword evidence="8" id="KW-1185">Reference proteome</keyword>
<dbReference type="SUPFAM" id="SSF48498">
    <property type="entry name" value="Tetracyclin repressor-like, C-terminal domain"/>
    <property type="match status" value="1"/>
</dbReference>